<protein>
    <recommendedName>
        <fullName evidence="4">DUF3443 family protein</fullName>
    </recommendedName>
</protein>
<dbReference type="Pfam" id="PF11925">
    <property type="entry name" value="DUF3443"/>
    <property type="match status" value="1"/>
</dbReference>
<evidence type="ECO:0000256" key="1">
    <source>
        <dbReference type="SAM" id="SignalP"/>
    </source>
</evidence>
<keyword evidence="1" id="KW-0732">Signal</keyword>
<dbReference type="RefSeq" id="WP_102950937.1">
    <property type="nucleotide sequence ID" value="NZ_CP024847.1"/>
</dbReference>
<dbReference type="AlphaFoldDB" id="A0A2I7N5A8"/>
<proteinExistence type="predicted"/>
<organism evidence="2 3">
    <name type="scientific">Aquella oligotrophica</name>
    <dbReference type="NCBI Taxonomy" id="2067065"/>
    <lineage>
        <taxon>Bacteria</taxon>
        <taxon>Pseudomonadati</taxon>
        <taxon>Pseudomonadota</taxon>
        <taxon>Betaproteobacteria</taxon>
        <taxon>Neisseriales</taxon>
        <taxon>Neisseriaceae</taxon>
        <taxon>Aquella</taxon>
    </lineage>
</organism>
<dbReference type="KEGG" id="nba:CUN60_04800"/>
<feature type="signal peptide" evidence="1">
    <location>
        <begin position="1"/>
        <end position="19"/>
    </location>
</feature>
<dbReference type="Proteomes" id="UP000236655">
    <property type="component" value="Chromosome"/>
</dbReference>
<dbReference type="EMBL" id="CP024847">
    <property type="protein sequence ID" value="AUR51638.1"/>
    <property type="molecule type" value="Genomic_DNA"/>
</dbReference>
<evidence type="ECO:0000313" key="2">
    <source>
        <dbReference type="EMBL" id="AUR51638.1"/>
    </source>
</evidence>
<sequence>MQKLLQLLMALTTALNLSSCNSGTSSSSPTPAPTPTASNVTTVKAGSGYNGRGINVPYITVTVCIPNTTTCQKLDYILMDTGSVGLKIDASQMNNLNLPAITQNGTGLPISVCNLYGSGYAFATANYADVYIAGEKAGNIPVQIINDSADQSGVPASCSNEGQQVIFSDTGARGIIGINPIVNIANDSNTDYVCNNGNCTPITEGIPVQYLNVNPVGYFANDNNGEIISLPAATANGNTNLIGTLTFGLNTESNNAIPGSVNSILGDPNNFIGKFTVTAQGVTYDSMFDSGTNHWLFYDTAIPTCQPDNLVYCPAAATQWQSIASSYNGSGTPIAISADIASPTGYSSIMPFWGIQSSLGSGLYGLPFYYGKTVYLGFIGSQTSMGAGPTWGFSNNN</sequence>
<evidence type="ECO:0008006" key="4">
    <source>
        <dbReference type="Google" id="ProtNLM"/>
    </source>
</evidence>
<gene>
    <name evidence="2" type="ORF">CUN60_04800</name>
</gene>
<feature type="chain" id="PRO_5014468124" description="DUF3443 family protein" evidence="1">
    <location>
        <begin position="20"/>
        <end position="397"/>
    </location>
</feature>
<dbReference type="OrthoDB" id="5289858at2"/>
<dbReference type="InterPro" id="IPR021847">
    <property type="entry name" value="DUF3443"/>
</dbReference>
<keyword evidence="3" id="KW-1185">Reference proteome</keyword>
<reference evidence="3" key="1">
    <citation type="submission" date="2017-11" db="EMBL/GenBank/DDBJ databases">
        <authorList>
            <person name="Chan K.G."/>
            <person name="Lee L.S."/>
        </authorList>
    </citation>
    <scope>NUCLEOTIDE SEQUENCE [LARGE SCALE GENOMIC DNA]</scope>
    <source>
        <strain evidence="3">DSM 100970</strain>
    </source>
</reference>
<accession>A0A2I7N5A8</accession>
<name>A0A2I7N5A8_9NEIS</name>
<evidence type="ECO:0000313" key="3">
    <source>
        <dbReference type="Proteomes" id="UP000236655"/>
    </source>
</evidence>